<gene>
    <name evidence="1" type="ORF">HNV10_04195</name>
</gene>
<sequence length="110" mass="12555">MDDNTIDDIVIYQDQNTTITLLGVEDNRCPTDVLCFWQGNAVVVMQVEKDNETLNFTLNTAGYINGTSNYPDTISILDLNIELIDLLPYPQTDTSYSLYEYNVDLEVIYE</sequence>
<evidence type="ECO:0000313" key="1">
    <source>
        <dbReference type="EMBL" id="NRD22427.1"/>
    </source>
</evidence>
<dbReference type="Proteomes" id="UP000805085">
    <property type="component" value="Unassembled WGS sequence"/>
</dbReference>
<protein>
    <submittedName>
        <fullName evidence="1">Uncharacterized protein</fullName>
    </submittedName>
</protein>
<evidence type="ECO:0000313" key="2">
    <source>
        <dbReference type="Proteomes" id="UP000805085"/>
    </source>
</evidence>
<dbReference type="RefSeq" id="WP_173300103.1">
    <property type="nucleotide sequence ID" value="NZ_JABRWQ010000002.1"/>
</dbReference>
<proteinExistence type="predicted"/>
<keyword evidence="2" id="KW-1185">Reference proteome</keyword>
<dbReference type="EMBL" id="JABRWQ010000002">
    <property type="protein sequence ID" value="NRD22427.1"/>
    <property type="molecule type" value="Genomic_DNA"/>
</dbReference>
<accession>A0ABX2E2H4</accession>
<name>A0ABX2E2H4_9FLAO</name>
<reference evidence="1 2" key="1">
    <citation type="journal article" date="2015" name="Int. J. Syst. Evol. Microbiol.">
        <title>Winogradskyella litoriviva sp. nov., isolated from coastal seawater.</title>
        <authorList>
            <person name="Nedashkovskaya O.I."/>
            <person name="Kukhlevskiy A.D."/>
            <person name="Zhukova N.V."/>
            <person name="Kim S.J."/>
            <person name="Rhee S.K."/>
            <person name="Mikhailov V.V."/>
        </authorList>
    </citation>
    <scope>NUCLEOTIDE SEQUENCE [LARGE SCALE GENOMIC DNA]</scope>
    <source>
        <strain evidence="1 2">KMM6491</strain>
    </source>
</reference>
<comment type="caution">
    <text evidence="1">The sequence shown here is derived from an EMBL/GenBank/DDBJ whole genome shotgun (WGS) entry which is preliminary data.</text>
</comment>
<organism evidence="1 2">
    <name type="scientific">Winogradskyella litoriviva</name>
    <dbReference type="NCBI Taxonomy" id="1220182"/>
    <lineage>
        <taxon>Bacteria</taxon>
        <taxon>Pseudomonadati</taxon>
        <taxon>Bacteroidota</taxon>
        <taxon>Flavobacteriia</taxon>
        <taxon>Flavobacteriales</taxon>
        <taxon>Flavobacteriaceae</taxon>
        <taxon>Winogradskyella</taxon>
    </lineage>
</organism>